<dbReference type="EMBL" id="JNVN01001550">
    <property type="protein sequence ID" value="KHJ33246.1"/>
    <property type="molecule type" value="Genomic_DNA"/>
</dbReference>
<gene>
    <name evidence="1" type="ORF">EV44_g3266</name>
</gene>
<dbReference type="HOGENOM" id="CLU_089720_1_1_1"/>
<reference evidence="1 2" key="1">
    <citation type="journal article" date="2014" name="BMC Genomics">
        <title>Adaptive genomic structural variation in the grape powdery mildew pathogen, Erysiphe necator.</title>
        <authorList>
            <person name="Jones L."/>
            <person name="Riaz S."/>
            <person name="Morales-Cruz A."/>
            <person name="Amrine K.C."/>
            <person name="McGuire B."/>
            <person name="Gubler W.D."/>
            <person name="Walker M.A."/>
            <person name="Cantu D."/>
        </authorList>
    </citation>
    <scope>NUCLEOTIDE SEQUENCE [LARGE SCALE GENOMIC DNA]</scope>
    <source>
        <strain evidence="2">c</strain>
    </source>
</reference>
<proteinExistence type="predicted"/>
<comment type="caution">
    <text evidence="1">The sequence shown here is derived from an EMBL/GenBank/DDBJ whole genome shotgun (WGS) entry which is preliminary data.</text>
</comment>
<name>A0A0B1P8J9_UNCNE</name>
<keyword evidence="2" id="KW-1185">Reference proteome</keyword>
<evidence type="ECO:0000313" key="2">
    <source>
        <dbReference type="Proteomes" id="UP000030854"/>
    </source>
</evidence>
<dbReference type="OMA" id="MSIVTHG"/>
<accession>A0A0B1P8J9</accession>
<evidence type="ECO:0000313" key="1">
    <source>
        <dbReference type="EMBL" id="KHJ33246.1"/>
    </source>
</evidence>
<protein>
    <submittedName>
        <fullName evidence="1">Uncharacterized protein</fullName>
    </submittedName>
</protein>
<organism evidence="1 2">
    <name type="scientific">Uncinula necator</name>
    <name type="common">Grape powdery mildew</name>
    <dbReference type="NCBI Taxonomy" id="52586"/>
    <lineage>
        <taxon>Eukaryota</taxon>
        <taxon>Fungi</taxon>
        <taxon>Dikarya</taxon>
        <taxon>Ascomycota</taxon>
        <taxon>Pezizomycotina</taxon>
        <taxon>Leotiomycetes</taxon>
        <taxon>Erysiphales</taxon>
        <taxon>Erysiphaceae</taxon>
        <taxon>Erysiphe</taxon>
    </lineage>
</organism>
<sequence>MFCSSLRGRIEWNKVPATLLAMEFPKWRERVLDTYDMALPINMQIGSSGSTEFFHFLLLSSFDLKDSDKVSTRTQRLFYSQGGKNIGIIFLLNEQGQEENGPKALMTLQNSILSDLEMPVLLLFGVDSLEATIQVFQEQFRQSSRSSSQKDISAITLLPFCSIHPPIPKYAINLLIDICLNISSLLDLVTTREGIEKLTIVLSGFPGLVQDIISFWHNDYVAD</sequence>
<dbReference type="Proteomes" id="UP000030854">
    <property type="component" value="Unassembled WGS sequence"/>
</dbReference>
<dbReference type="AlphaFoldDB" id="A0A0B1P8J9"/>